<gene>
    <name evidence="3" type="ORF">M9Y10_027387</name>
</gene>
<feature type="transmembrane region" description="Helical" evidence="1">
    <location>
        <begin position="46"/>
        <end position="66"/>
    </location>
</feature>
<comment type="caution">
    <text evidence="3">The sequence shown here is derived from an EMBL/GenBank/DDBJ whole genome shotgun (WGS) entry which is preliminary data.</text>
</comment>
<evidence type="ECO:0000256" key="1">
    <source>
        <dbReference type="SAM" id="Phobius"/>
    </source>
</evidence>
<accession>A0ABR2H6K2</accession>
<feature type="chain" id="PRO_5047403884" evidence="2">
    <location>
        <begin position="18"/>
        <end position="95"/>
    </location>
</feature>
<feature type="signal peptide" evidence="2">
    <location>
        <begin position="1"/>
        <end position="17"/>
    </location>
</feature>
<keyword evidence="4" id="KW-1185">Reference proteome</keyword>
<sequence length="95" mass="10304">MIISKIAFLFILTCVLAVISNTVCRFYKMLIFPHDGGNDHNSLSPIRRAIILSINALVPLIIACFLTSAKPILAIGGAIGSNCLCYPIPVESRIM</sequence>
<reference evidence="3 4" key="1">
    <citation type="submission" date="2024-04" db="EMBL/GenBank/DDBJ databases">
        <title>Tritrichomonas musculus Genome.</title>
        <authorList>
            <person name="Alves-Ferreira E."/>
            <person name="Grigg M."/>
            <person name="Lorenzi H."/>
            <person name="Galac M."/>
        </authorList>
    </citation>
    <scope>NUCLEOTIDE SEQUENCE [LARGE SCALE GENOMIC DNA]</scope>
    <source>
        <strain evidence="3 4">EAF2021</strain>
    </source>
</reference>
<proteinExistence type="predicted"/>
<evidence type="ECO:0000313" key="3">
    <source>
        <dbReference type="EMBL" id="KAK8841187.1"/>
    </source>
</evidence>
<dbReference type="Proteomes" id="UP001470230">
    <property type="component" value="Unassembled WGS sequence"/>
</dbReference>
<keyword evidence="1" id="KW-0812">Transmembrane</keyword>
<dbReference type="EMBL" id="JAPFFF010000042">
    <property type="protein sequence ID" value="KAK8841187.1"/>
    <property type="molecule type" value="Genomic_DNA"/>
</dbReference>
<keyword evidence="1" id="KW-0472">Membrane</keyword>
<organism evidence="3 4">
    <name type="scientific">Tritrichomonas musculus</name>
    <dbReference type="NCBI Taxonomy" id="1915356"/>
    <lineage>
        <taxon>Eukaryota</taxon>
        <taxon>Metamonada</taxon>
        <taxon>Parabasalia</taxon>
        <taxon>Tritrichomonadida</taxon>
        <taxon>Tritrichomonadidae</taxon>
        <taxon>Tritrichomonas</taxon>
    </lineage>
</organism>
<name>A0ABR2H6K2_9EUKA</name>
<evidence type="ECO:0000313" key="4">
    <source>
        <dbReference type="Proteomes" id="UP001470230"/>
    </source>
</evidence>
<keyword evidence="2" id="KW-0732">Signal</keyword>
<evidence type="ECO:0000256" key="2">
    <source>
        <dbReference type="SAM" id="SignalP"/>
    </source>
</evidence>
<protein>
    <submittedName>
        <fullName evidence="3">Uncharacterized protein</fullName>
    </submittedName>
</protein>
<keyword evidence="1" id="KW-1133">Transmembrane helix</keyword>